<comment type="caution">
    <text evidence="1">The sequence shown here is derived from an EMBL/GenBank/DDBJ whole genome shotgun (WGS) entry which is preliminary data.</text>
</comment>
<dbReference type="Proteomes" id="UP000541421">
    <property type="component" value="Unassembled WGS sequence"/>
</dbReference>
<dbReference type="NCBIfam" id="NF040493">
    <property type="entry name" value="TA_anti_VapB"/>
    <property type="match status" value="1"/>
</dbReference>
<dbReference type="RefSeq" id="WP_171588371.1">
    <property type="nucleotide sequence ID" value="NZ_JABGBO010000004.1"/>
</dbReference>
<dbReference type="Gene3D" id="2.10.260.10">
    <property type="match status" value="1"/>
</dbReference>
<organism evidence="1 2">
    <name type="scientific">Pelistega europaea</name>
    <dbReference type="NCBI Taxonomy" id="106147"/>
    <lineage>
        <taxon>Bacteria</taxon>
        <taxon>Pseudomonadati</taxon>
        <taxon>Pseudomonadota</taxon>
        <taxon>Betaproteobacteria</taxon>
        <taxon>Burkholderiales</taxon>
        <taxon>Alcaligenaceae</taxon>
        <taxon>Pelistega</taxon>
    </lineage>
</organism>
<sequence length="79" mass="9056">METAKLFMHGRSQAVRLPQKYRFKGNSVVIKPVGNGLLLLPMTNIGQMLQEAVNTFEPDFKIERGEQPEQLREDIHVHP</sequence>
<reference evidence="1 2" key="1">
    <citation type="submission" date="2020-05" db="EMBL/GenBank/DDBJ databases">
        <authorList>
            <person name="Niu N."/>
        </authorList>
    </citation>
    <scope>NUCLEOTIDE SEQUENCE [LARGE SCALE GENOMIC DNA]</scope>
    <source>
        <strain evidence="1 2">LMG10982</strain>
    </source>
</reference>
<evidence type="ECO:0000313" key="2">
    <source>
        <dbReference type="Proteomes" id="UP000541421"/>
    </source>
</evidence>
<dbReference type="EMBL" id="JABGBO010000004">
    <property type="protein sequence ID" value="NOL49398.1"/>
    <property type="molecule type" value="Genomic_DNA"/>
</dbReference>
<accession>A0A7Y4L9H3</accession>
<dbReference type="GO" id="GO:0003677">
    <property type="term" value="F:DNA binding"/>
    <property type="evidence" value="ECO:0007669"/>
    <property type="project" value="UniProtKB-KW"/>
</dbReference>
<keyword evidence="1" id="KW-0238">DNA-binding</keyword>
<keyword evidence="2" id="KW-1185">Reference proteome</keyword>
<dbReference type="AlphaFoldDB" id="A0A7Y4L9H3"/>
<gene>
    <name evidence="1" type="ORF">HKX40_04510</name>
</gene>
<dbReference type="SUPFAM" id="SSF89447">
    <property type="entry name" value="AbrB/MazE/MraZ-like"/>
    <property type="match status" value="1"/>
</dbReference>
<protein>
    <submittedName>
        <fullName evidence="1">AbrB/MazE/SpoVT family DNA-binding domain-containing protein</fullName>
    </submittedName>
</protein>
<proteinExistence type="predicted"/>
<dbReference type="InterPro" id="IPR047976">
    <property type="entry name" value="Anti_VapB2-like"/>
</dbReference>
<dbReference type="InterPro" id="IPR037914">
    <property type="entry name" value="SpoVT-AbrB_sf"/>
</dbReference>
<name>A0A7Y4L9H3_9BURK</name>
<evidence type="ECO:0000313" key="1">
    <source>
        <dbReference type="EMBL" id="NOL49398.1"/>
    </source>
</evidence>